<evidence type="ECO:0000256" key="1">
    <source>
        <dbReference type="SAM" id="MobiDB-lite"/>
    </source>
</evidence>
<reference evidence="3 4" key="1">
    <citation type="journal article" date="2010" name="Stand. Genomic Sci.">
        <title>Complete genome sequence of Coraliomargarita akajimensis type strain (04OKA010-24).</title>
        <authorList>
            <person name="Mavromatis K."/>
            <person name="Abt B."/>
            <person name="Brambilla E."/>
            <person name="Lapidus A."/>
            <person name="Copeland A."/>
            <person name="Deshpande S."/>
            <person name="Nolan M."/>
            <person name="Lucas S."/>
            <person name="Tice H."/>
            <person name="Cheng J.F."/>
            <person name="Han C."/>
            <person name="Detter J.C."/>
            <person name="Woyke T."/>
            <person name="Goodwin L."/>
            <person name="Pitluck S."/>
            <person name="Held B."/>
            <person name="Brettin T."/>
            <person name="Tapia R."/>
            <person name="Ivanova N."/>
            <person name="Mikhailova N."/>
            <person name="Pati A."/>
            <person name="Liolios K."/>
            <person name="Chen A."/>
            <person name="Palaniappan K."/>
            <person name="Land M."/>
            <person name="Hauser L."/>
            <person name="Chang Y.J."/>
            <person name="Jeffries C.D."/>
            <person name="Rohde M."/>
            <person name="Goker M."/>
            <person name="Bristow J."/>
            <person name="Eisen J.A."/>
            <person name="Markowitz V."/>
            <person name="Hugenholtz P."/>
            <person name="Klenk H.P."/>
            <person name="Kyrpides N.C."/>
        </authorList>
    </citation>
    <scope>NUCLEOTIDE SEQUENCE [LARGE SCALE GENOMIC DNA]</scope>
    <source>
        <strain evidence="4">DSM 45221 / IAM 15411 / JCM 23193 / KCTC 12865</strain>
    </source>
</reference>
<evidence type="ECO:0000313" key="3">
    <source>
        <dbReference type="EMBL" id="ADE54627.1"/>
    </source>
</evidence>
<dbReference type="STRING" id="583355.Caka_1608"/>
<keyword evidence="4" id="KW-1185">Reference proteome</keyword>
<dbReference type="NCBIfam" id="TIGR02595">
    <property type="entry name" value="PEP_CTERM"/>
    <property type="match status" value="1"/>
</dbReference>
<feature type="compositionally biased region" description="Polar residues" evidence="1">
    <location>
        <begin position="39"/>
        <end position="57"/>
    </location>
</feature>
<evidence type="ECO:0000313" key="4">
    <source>
        <dbReference type="Proteomes" id="UP000000925"/>
    </source>
</evidence>
<dbReference type="RefSeq" id="WP_013043349.1">
    <property type="nucleotide sequence ID" value="NC_014008.1"/>
</dbReference>
<dbReference type="Proteomes" id="UP000000925">
    <property type="component" value="Chromosome"/>
</dbReference>
<dbReference type="KEGG" id="caa:Caka_1608"/>
<name>D5EJM8_CORAD</name>
<sequence>MNHRSNWGLPFGVALLFAFAAPAKAVVVGDRPSSLGNAFLQSPNNSAPSSTTDSTVPAYQDDDSRWIPSYVSATVADYAVLERVDGFDVATIGGSSGIEAQFGLGSNDDIGGTSTTMSFSFTVEAGSVVDLSSSFSYFINMDGQDDYADDGIKLEWGLTQGGQGVDGLYLEDGTALTDGMFFTDTPTGAASNDISILGQFRNDSDHAQEYEFTLSMYFDLTELGQNWGIWIDSLNGGWSDFNFSVSESPVPEPSSYALLLGFLVGGMVVARRRR</sequence>
<feature type="chain" id="PRO_5003071227" description="PEP-CTERM protein-sorting domain-containing protein" evidence="2">
    <location>
        <begin position="26"/>
        <end position="274"/>
    </location>
</feature>
<evidence type="ECO:0008006" key="5">
    <source>
        <dbReference type="Google" id="ProtNLM"/>
    </source>
</evidence>
<accession>D5EJM8</accession>
<feature type="region of interest" description="Disordered" evidence="1">
    <location>
        <begin position="39"/>
        <end position="58"/>
    </location>
</feature>
<dbReference type="EMBL" id="CP001998">
    <property type="protein sequence ID" value="ADE54627.1"/>
    <property type="molecule type" value="Genomic_DNA"/>
</dbReference>
<evidence type="ECO:0000256" key="2">
    <source>
        <dbReference type="SAM" id="SignalP"/>
    </source>
</evidence>
<dbReference type="InterPro" id="IPR013424">
    <property type="entry name" value="Ice-binding_C"/>
</dbReference>
<gene>
    <name evidence="3" type="ordered locus">Caka_1608</name>
</gene>
<keyword evidence="2" id="KW-0732">Signal</keyword>
<protein>
    <recommendedName>
        <fullName evidence="5">PEP-CTERM protein-sorting domain-containing protein</fullName>
    </recommendedName>
</protein>
<organism evidence="3 4">
    <name type="scientific">Coraliomargarita akajimensis (strain DSM 45221 / IAM 15411 / JCM 23193 / KCTC 12865 / 04OKA010-24)</name>
    <dbReference type="NCBI Taxonomy" id="583355"/>
    <lineage>
        <taxon>Bacteria</taxon>
        <taxon>Pseudomonadati</taxon>
        <taxon>Verrucomicrobiota</taxon>
        <taxon>Opitutia</taxon>
        <taxon>Puniceicoccales</taxon>
        <taxon>Coraliomargaritaceae</taxon>
        <taxon>Coraliomargarita</taxon>
    </lineage>
</organism>
<proteinExistence type="predicted"/>
<dbReference type="HOGENOM" id="CLU_1014565_0_0_0"/>
<dbReference type="AlphaFoldDB" id="D5EJM8"/>
<feature type="signal peptide" evidence="2">
    <location>
        <begin position="1"/>
        <end position="25"/>
    </location>
</feature>